<accession>A0A2H1X2S5</accession>
<name>A0A2H1X2S5_SPOFR</name>
<dbReference type="AlphaFoldDB" id="A0A2H1X2S5"/>
<organism evidence="1">
    <name type="scientific">Spodoptera frugiperda</name>
    <name type="common">Fall armyworm</name>
    <dbReference type="NCBI Taxonomy" id="7108"/>
    <lineage>
        <taxon>Eukaryota</taxon>
        <taxon>Metazoa</taxon>
        <taxon>Ecdysozoa</taxon>
        <taxon>Arthropoda</taxon>
        <taxon>Hexapoda</taxon>
        <taxon>Insecta</taxon>
        <taxon>Pterygota</taxon>
        <taxon>Neoptera</taxon>
        <taxon>Endopterygota</taxon>
        <taxon>Lepidoptera</taxon>
        <taxon>Glossata</taxon>
        <taxon>Ditrysia</taxon>
        <taxon>Noctuoidea</taxon>
        <taxon>Noctuidae</taxon>
        <taxon>Amphipyrinae</taxon>
        <taxon>Spodoptera</taxon>
    </lineage>
</organism>
<protein>
    <submittedName>
        <fullName evidence="1">SFRICE_011696</fullName>
    </submittedName>
</protein>
<sequence length="108" mass="12596">MRADEKIVDSYIIKLYTYCTTSFVVWSQVRLPDKGSRVRFPGRPKYYWAFFGFSKNFSMVTGRLELCLVYDNRLTFYYIGLITQMGKSGCTLYSGIACHNRALNRVDD</sequence>
<dbReference type="EMBL" id="ODYU01013014">
    <property type="protein sequence ID" value="SOQ59623.1"/>
    <property type="molecule type" value="Genomic_DNA"/>
</dbReference>
<reference evidence="1" key="1">
    <citation type="submission" date="2016-07" db="EMBL/GenBank/DDBJ databases">
        <authorList>
            <person name="Bretaudeau A."/>
        </authorList>
    </citation>
    <scope>NUCLEOTIDE SEQUENCE</scope>
    <source>
        <strain evidence="1">Rice</strain>
        <tissue evidence="1">Whole body</tissue>
    </source>
</reference>
<gene>
    <name evidence="1" type="ORF">SFRICE_011696</name>
</gene>
<proteinExistence type="predicted"/>
<evidence type="ECO:0000313" key="1">
    <source>
        <dbReference type="EMBL" id="SOQ59623.1"/>
    </source>
</evidence>